<dbReference type="EMBL" id="JBGNUJ010000012">
    <property type="protein sequence ID" value="KAL3952387.1"/>
    <property type="molecule type" value="Genomic_DNA"/>
</dbReference>
<evidence type="ECO:0000313" key="1">
    <source>
        <dbReference type="EMBL" id="KAL3952387.1"/>
    </source>
</evidence>
<keyword evidence="2" id="KW-1185">Reference proteome</keyword>
<accession>A0ACC4D7P9</accession>
<name>A0ACC4D7P9_PURLI</name>
<evidence type="ECO:0000313" key="2">
    <source>
        <dbReference type="Proteomes" id="UP001638806"/>
    </source>
</evidence>
<dbReference type="Proteomes" id="UP001638806">
    <property type="component" value="Unassembled WGS sequence"/>
</dbReference>
<reference evidence="1" key="1">
    <citation type="submission" date="2024-12" db="EMBL/GenBank/DDBJ databases">
        <title>Comparative genomics and development of molecular markers within Purpureocillium lilacinum and among Purpureocillium species.</title>
        <authorList>
            <person name="Yeh Z.-Y."/>
            <person name="Ni N.-T."/>
            <person name="Lo P.-H."/>
            <person name="Mushyakhwo K."/>
            <person name="Lin C.-F."/>
            <person name="Nai Y.-S."/>
        </authorList>
    </citation>
    <scope>NUCLEOTIDE SEQUENCE</scope>
    <source>
        <strain evidence="1">NCHU-NPUST-175</strain>
    </source>
</reference>
<comment type="caution">
    <text evidence="1">The sequence shown here is derived from an EMBL/GenBank/DDBJ whole genome shotgun (WGS) entry which is preliminary data.</text>
</comment>
<protein>
    <submittedName>
        <fullName evidence="1">Uncharacterized protein</fullName>
    </submittedName>
</protein>
<proteinExistence type="predicted"/>
<gene>
    <name evidence="1" type="ORF">ACCO45_012330</name>
</gene>
<organism evidence="1 2">
    <name type="scientific">Purpureocillium lilacinum</name>
    <name type="common">Paecilomyces lilacinus</name>
    <dbReference type="NCBI Taxonomy" id="33203"/>
    <lineage>
        <taxon>Eukaryota</taxon>
        <taxon>Fungi</taxon>
        <taxon>Dikarya</taxon>
        <taxon>Ascomycota</taxon>
        <taxon>Pezizomycotina</taxon>
        <taxon>Sordariomycetes</taxon>
        <taxon>Hypocreomycetidae</taxon>
        <taxon>Hypocreales</taxon>
        <taxon>Ophiocordycipitaceae</taxon>
        <taxon>Purpureocillium</taxon>
    </lineage>
</organism>
<sequence length="270" mass="29814">MGTTTSVVQGLSVVSMAVVQMTRQATLLGHGFCEGAKEVNSGDVGVKKTQKPVRRTLSRVVARCTGCLYELDFAQVETDVNLQDEGNFTKCDVGYRLRFLQKSHLPAKRVDDVLYACLFCIHDGHTLDESDSTVVFTIGALFSHLARHPRPQPVVPGVVVVGTPDGARITGIKWPPKYNGEWIFAWHDGVFASVPADVIKLNRLTSSEIKIGGTSHIKARAKRKFAPKDKEKGDWLKFDKNEVITNVSLSHPDHWCWSGTNAKGKWGIFP</sequence>